<dbReference type="InterPro" id="IPR018957">
    <property type="entry name" value="Znf_C3HC4_RING-type"/>
</dbReference>
<dbReference type="Gene3D" id="3.40.50.300">
    <property type="entry name" value="P-loop containing nucleotide triphosphate hydrolases"/>
    <property type="match status" value="1"/>
</dbReference>
<sequence>MDARVRRWMAASGAPIGHTTPAQRDAMPEDDLHRRNVEIAARQQQLDEVMLDDDADFDAIDDEMDDLLAESDEIEALLEDRFRVVGGGRLWLQPAIAEASAIARQLAPPPPDALAGSRASVATTWAARLEEALAARSAPAVYASGVLKGAHDEFERREREGEERARKRPRKAKAQARAPPAASYTWRVGAIWVRLPDRVTPGPVRVDFGSAVVVLEQDGDTRSLNAPDADRGWGVHTPFGAIHVLCRERVARVDTEVFASSDNDDASSSSLLRVQLAFHPRVFTQRSSRPVLRLAIHNALAACDAIDPFDVHDRVADDDDDHIAMTIAGLYGALQPSSSAPVYPSALLPSTVTAIPSRYQLQAVAWMVDREGRAVDVDDPCCARFNVASPDGLHDSVWFDRVTGRFAVDPPARVRAPCGGILADEMGLGKSLETLLLISARRRDPGECGRVLLSPWDGRPVTTCATTLIVAPRSLLAQWRCELERHCPHLSSLTYLSSSSSVTAKDMSSVDVVLTSFDVLRQEVHYSKAVPYGLRGEKVHRIPTTPLLELQFHRLVCDEAQQVDNTVTGAAQMALRIEARARWCVTGTPLGRHGLDDFRALFTMIAYDPFQAAGAFSTLLLAPWYAGDPRPMLAAVGAVFWRNSKASVARELHLPPLTTTDVRLSFNTVEAECYRRLRAETRTLVMDDDRRGALPYGNKDEDVFLHRRLEQLRQACCHPQVQNGHSGFDTCRGHRMMSMDQISETLCRAAQDDVSGAERDLCRALNRLGALHIAAGDDRRAWSALAQAWRIAESGYEHATSSSEFALVPTESIVTANSQHRAWQQVLIVTLTLLDGVATRLLASDEAAADDPDLVSSADLVARQRKTTLDEHLVVLLERVRDIRDLIGDYVGSVLDLHMPACGADARRLAERIRREAPALSPDLLDAAVTLQGRLAAERNAIDVRLRAQRLHDVNELIGLCEGPAGRLKQRCLAELCGPSVVGTSSRLSFRSLLVRERASLLKSLGDNADPVATRDDCLALTAQRVQVDSGLLITKIAREVEKQRGRLDEAERALDDERRCIAGWCAIPDTSAEADRSRLLAQVSNLRVTCQRALSHVRYLRYRFSAGGHETTCAICLAVADQPVITVCFHLFCRNCIVNILDRKGNGKCPSCRHALSTTTMYTVVSHADDRQSGAAAAPSPSEAAMLSQEMVGAQQFSTKIGAVVRSILWACRQSPGAKVLVFSQFRPILSIVSRALAANGVEHRHLDGNLRERASALELFQDPGSRVRALLMSLRHDASGLTLHAAQYVVLVEPSLNPAIEDQAISRVHRRGQTRSTFVYRFLVDRSIEEKIIEIQRHRRELMRRQQDEGDGAPDSVPARVAMREHVSMPELLRCLDDDT</sequence>
<dbReference type="InterPro" id="IPR014001">
    <property type="entry name" value="Helicase_ATP-bd"/>
</dbReference>
<feature type="region of interest" description="Disordered" evidence="7">
    <location>
        <begin position="152"/>
        <end position="179"/>
    </location>
</feature>
<feature type="coiled-coil region" evidence="6">
    <location>
        <begin position="1034"/>
        <end position="1061"/>
    </location>
</feature>
<dbReference type="InterPro" id="IPR001650">
    <property type="entry name" value="Helicase_C-like"/>
</dbReference>
<dbReference type="PANTHER" id="PTHR45865">
    <property type="entry name" value="E3 UBIQUITIN-PROTEIN LIGASE SHPRH FAMILY MEMBER"/>
    <property type="match status" value="1"/>
</dbReference>
<evidence type="ECO:0000256" key="5">
    <source>
        <dbReference type="PROSITE-ProRule" id="PRU00175"/>
    </source>
</evidence>
<dbReference type="InterPro" id="IPR001841">
    <property type="entry name" value="Znf_RING"/>
</dbReference>
<evidence type="ECO:0000256" key="2">
    <source>
        <dbReference type="ARBA" id="ARBA00022771"/>
    </source>
</evidence>
<keyword evidence="1" id="KW-0479">Metal-binding</keyword>
<feature type="region of interest" description="Disordered" evidence="7">
    <location>
        <begin position="8"/>
        <end position="30"/>
    </location>
</feature>
<dbReference type="InterPro" id="IPR038718">
    <property type="entry name" value="SNF2-like_sf"/>
</dbReference>
<dbReference type="SUPFAM" id="SSF52540">
    <property type="entry name" value="P-loop containing nucleoside triphosphate hydrolases"/>
    <property type="match status" value="2"/>
</dbReference>
<dbReference type="GO" id="GO:0016787">
    <property type="term" value="F:hydrolase activity"/>
    <property type="evidence" value="ECO:0007669"/>
    <property type="project" value="UniProtKB-KW"/>
</dbReference>
<evidence type="ECO:0000256" key="4">
    <source>
        <dbReference type="ARBA" id="ARBA00022833"/>
    </source>
</evidence>
<dbReference type="PROSITE" id="PS50089">
    <property type="entry name" value="ZF_RING_2"/>
    <property type="match status" value="1"/>
</dbReference>
<evidence type="ECO:0000256" key="3">
    <source>
        <dbReference type="ARBA" id="ARBA00022801"/>
    </source>
</evidence>
<dbReference type="InterPro" id="IPR017907">
    <property type="entry name" value="Znf_RING_CS"/>
</dbReference>
<dbReference type="SMART" id="SM00487">
    <property type="entry name" value="DEXDc"/>
    <property type="match status" value="1"/>
</dbReference>
<dbReference type="InterPro" id="IPR013083">
    <property type="entry name" value="Znf_RING/FYVE/PHD"/>
</dbReference>
<dbReference type="InterPro" id="IPR049730">
    <property type="entry name" value="SNF2/RAD54-like_C"/>
</dbReference>
<geneLocation type="mitochondrion" evidence="11"/>
<dbReference type="Gene3D" id="3.30.40.10">
    <property type="entry name" value="Zinc/RING finger domain, C3HC4 (zinc finger)"/>
    <property type="match status" value="1"/>
</dbReference>
<keyword evidence="11" id="KW-0496">Mitochondrion</keyword>
<evidence type="ECO:0000259" key="9">
    <source>
        <dbReference type="PROSITE" id="PS51192"/>
    </source>
</evidence>
<dbReference type="PROSITE" id="PS51192">
    <property type="entry name" value="HELICASE_ATP_BIND_1"/>
    <property type="match status" value="1"/>
</dbReference>
<dbReference type="Pfam" id="PF00271">
    <property type="entry name" value="Helicase_C"/>
    <property type="match status" value="1"/>
</dbReference>
<evidence type="ECO:0000313" key="12">
    <source>
        <dbReference type="Proteomes" id="UP000290189"/>
    </source>
</evidence>
<dbReference type="PROSITE" id="PS51194">
    <property type="entry name" value="HELICASE_CTER"/>
    <property type="match status" value="1"/>
</dbReference>
<dbReference type="SMART" id="SM00184">
    <property type="entry name" value="RING"/>
    <property type="match status" value="1"/>
</dbReference>
<dbReference type="PANTHER" id="PTHR45865:SF1">
    <property type="entry name" value="E3 UBIQUITIN-PROTEIN LIGASE SHPRH"/>
    <property type="match status" value="1"/>
</dbReference>
<keyword evidence="3" id="KW-0378">Hydrolase</keyword>
<evidence type="ECO:0000256" key="1">
    <source>
        <dbReference type="ARBA" id="ARBA00022723"/>
    </source>
</evidence>
<dbReference type="SUPFAM" id="SSF57850">
    <property type="entry name" value="RING/U-box"/>
    <property type="match status" value="1"/>
</dbReference>
<feature type="compositionally biased region" description="Basic and acidic residues" evidence="7">
    <location>
        <begin position="152"/>
        <end position="165"/>
    </location>
</feature>
<evidence type="ECO:0000256" key="6">
    <source>
        <dbReference type="SAM" id="Coils"/>
    </source>
</evidence>
<protein>
    <recommendedName>
        <fullName evidence="13">RING-type domain-containing protein</fullName>
    </recommendedName>
</protein>
<dbReference type="Pfam" id="PF00097">
    <property type="entry name" value="zf-C3HC4"/>
    <property type="match status" value="1"/>
</dbReference>
<reference evidence="11 12" key="1">
    <citation type="submission" date="2018-03" db="EMBL/GenBank/DDBJ databases">
        <authorList>
            <person name="Fogelqvist J."/>
        </authorList>
    </citation>
    <scope>NUCLEOTIDE SEQUENCE [LARGE SCALE GENOMIC DNA]</scope>
</reference>
<dbReference type="Gene3D" id="3.40.50.10810">
    <property type="entry name" value="Tandem AAA-ATPase domain"/>
    <property type="match status" value="1"/>
</dbReference>
<dbReference type="CDD" id="cd18793">
    <property type="entry name" value="SF2_C_SNF"/>
    <property type="match status" value="1"/>
</dbReference>
<evidence type="ECO:0000259" key="8">
    <source>
        <dbReference type="PROSITE" id="PS50089"/>
    </source>
</evidence>
<evidence type="ECO:0000313" key="11">
    <source>
        <dbReference type="EMBL" id="SPR00936.1"/>
    </source>
</evidence>
<accession>A0A3P3YL70</accession>
<dbReference type="GO" id="GO:0008270">
    <property type="term" value="F:zinc ion binding"/>
    <property type="evidence" value="ECO:0007669"/>
    <property type="project" value="UniProtKB-KW"/>
</dbReference>
<evidence type="ECO:0008006" key="13">
    <source>
        <dbReference type="Google" id="ProtNLM"/>
    </source>
</evidence>
<dbReference type="PROSITE" id="PS00518">
    <property type="entry name" value="ZF_RING_1"/>
    <property type="match status" value="1"/>
</dbReference>
<proteinExistence type="predicted"/>
<evidence type="ECO:0000259" key="10">
    <source>
        <dbReference type="PROSITE" id="PS51194"/>
    </source>
</evidence>
<name>A0A3P3YL70_PLABS</name>
<feature type="domain" description="Helicase C-terminal" evidence="10">
    <location>
        <begin position="1205"/>
        <end position="1353"/>
    </location>
</feature>
<keyword evidence="2 5" id="KW-0863">Zinc-finger</keyword>
<dbReference type="Proteomes" id="UP000290189">
    <property type="component" value="Unassembled WGS sequence"/>
</dbReference>
<dbReference type="Pfam" id="PF00176">
    <property type="entry name" value="SNF2-rel_dom"/>
    <property type="match status" value="1"/>
</dbReference>
<feature type="domain" description="Helicase ATP-binding" evidence="9">
    <location>
        <begin position="411"/>
        <end position="607"/>
    </location>
</feature>
<dbReference type="EMBL" id="OVEO01000016">
    <property type="protein sequence ID" value="SPR00936.1"/>
    <property type="molecule type" value="Genomic_DNA"/>
</dbReference>
<dbReference type="GO" id="GO:0005524">
    <property type="term" value="F:ATP binding"/>
    <property type="evidence" value="ECO:0007669"/>
    <property type="project" value="InterPro"/>
</dbReference>
<dbReference type="SMART" id="SM00490">
    <property type="entry name" value="HELICc"/>
    <property type="match status" value="1"/>
</dbReference>
<evidence type="ECO:0000256" key="7">
    <source>
        <dbReference type="SAM" id="MobiDB-lite"/>
    </source>
</evidence>
<keyword evidence="6" id="KW-0175">Coiled coil</keyword>
<gene>
    <name evidence="11" type="ORF">PLBR_LOCUS8151</name>
</gene>
<dbReference type="InterPro" id="IPR000330">
    <property type="entry name" value="SNF2_N"/>
</dbReference>
<feature type="domain" description="RING-type" evidence="8">
    <location>
        <begin position="1114"/>
        <end position="1154"/>
    </location>
</feature>
<keyword evidence="4" id="KW-0862">Zinc</keyword>
<dbReference type="InterPro" id="IPR027417">
    <property type="entry name" value="P-loop_NTPase"/>
</dbReference>
<organism evidence="11 12">
    <name type="scientific">Plasmodiophora brassicae</name>
    <name type="common">Clubroot disease agent</name>
    <dbReference type="NCBI Taxonomy" id="37360"/>
    <lineage>
        <taxon>Eukaryota</taxon>
        <taxon>Sar</taxon>
        <taxon>Rhizaria</taxon>
        <taxon>Endomyxa</taxon>
        <taxon>Phytomyxea</taxon>
        <taxon>Plasmodiophorida</taxon>
        <taxon>Plasmodiophoridae</taxon>
        <taxon>Plasmodiophora</taxon>
    </lineage>
</organism>
<dbReference type="InterPro" id="IPR052583">
    <property type="entry name" value="ATP-helicase/E3_Ub-Ligase"/>
</dbReference>